<name>A0A9Q8USZ9_PASFU</name>
<evidence type="ECO:0000313" key="3">
    <source>
        <dbReference type="Proteomes" id="UP000756132"/>
    </source>
</evidence>
<dbReference type="RefSeq" id="XP_047765631.1">
    <property type="nucleotide sequence ID" value="XM_047910379.1"/>
</dbReference>
<dbReference type="EMBL" id="CP090170">
    <property type="protein sequence ID" value="UJO21265.1"/>
    <property type="molecule type" value="Genomic_DNA"/>
</dbReference>
<dbReference type="AlphaFoldDB" id="A0A9Q8USZ9"/>
<dbReference type="GeneID" id="71991109"/>
<reference evidence="2" key="1">
    <citation type="submission" date="2021-12" db="EMBL/GenBank/DDBJ databases">
        <authorList>
            <person name="Zaccaron A."/>
            <person name="Stergiopoulos I."/>
        </authorList>
    </citation>
    <scope>NUCLEOTIDE SEQUENCE</scope>
    <source>
        <strain evidence="2">Race5_Kim</strain>
    </source>
</reference>
<organism evidence="2 3">
    <name type="scientific">Passalora fulva</name>
    <name type="common">Tomato leaf mold</name>
    <name type="synonym">Cladosporium fulvum</name>
    <dbReference type="NCBI Taxonomy" id="5499"/>
    <lineage>
        <taxon>Eukaryota</taxon>
        <taxon>Fungi</taxon>
        <taxon>Dikarya</taxon>
        <taxon>Ascomycota</taxon>
        <taxon>Pezizomycotina</taxon>
        <taxon>Dothideomycetes</taxon>
        <taxon>Dothideomycetidae</taxon>
        <taxon>Mycosphaerellales</taxon>
        <taxon>Mycosphaerellaceae</taxon>
        <taxon>Fulvia</taxon>
    </lineage>
</organism>
<sequence length="160" mass="17699">MGQKPKIGGFISDIVGDMFPPADPKTKDKGLGQEAHGRWAMLWVHEWGHLLTHFRDPDAVDASGKPLDKDPSGKTKRVYGWEKVVDYAKHAKPDDIAKSPDNLAYFGAAMYWRDIHWASGYARTEPEPEAGPKAGGSGGAGRSKRESRVMRRLLEASRVD</sequence>
<reference evidence="2" key="2">
    <citation type="journal article" date="2022" name="Microb. Genom.">
        <title>A chromosome-scale genome assembly of the tomato pathogen Cladosporium fulvum reveals a compartmentalized genome architecture and the presence of a dispensable chromosome.</title>
        <authorList>
            <person name="Zaccaron A.Z."/>
            <person name="Chen L.H."/>
            <person name="Samaras A."/>
            <person name="Stergiopoulos I."/>
        </authorList>
    </citation>
    <scope>NUCLEOTIDE SEQUENCE</scope>
    <source>
        <strain evidence="2">Race5_Kim</strain>
    </source>
</reference>
<accession>A0A9Q8USZ9</accession>
<protein>
    <submittedName>
        <fullName evidence="2">Uncharacterized protein</fullName>
    </submittedName>
</protein>
<dbReference type="KEGG" id="ffu:CLAFUR5_11231"/>
<proteinExistence type="predicted"/>
<gene>
    <name evidence="2" type="ORF">CLAFUR5_11231</name>
</gene>
<feature type="region of interest" description="Disordered" evidence="1">
    <location>
        <begin position="123"/>
        <end position="160"/>
    </location>
</feature>
<feature type="compositionally biased region" description="Basic and acidic residues" evidence="1">
    <location>
        <begin position="143"/>
        <end position="160"/>
    </location>
</feature>
<keyword evidence="3" id="KW-1185">Reference proteome</keyword>
<evidence type="ECO:0000313" key="2">
    <source>
        <dbReference type="EMBL" id="UJO21265.1"/>
    </source>
</evidence>
<dbReference type="Proteomes" id="UP000756132">
    <property type="component" value="Chromosome 8"/>
</dbReference>
<evidence type="ECO:0000256" key="1">
    <source>
        <dbReference type="SAM" id="MobiDB-lite"/>
    </source>
</evidence>